<accession>A0A0L7KJ01</accession>
<dbReference type="Gene3D" id="3.30.560.10">
    <property type="entry name" value="Glucose Oxidase, domain 3"/>
    <property type="match status" value="1"/>
</dbReference>
<dbReference type="PIRSF" id="PIRSF000137">
    <property type="entry name" value="Alcohol_oxidase"/>
    <property type="match status" value="1"/>
</dbReference>
<dbReference type="InterPro" id="IPR012132">
    <property type="entry name" value="GMC_OxRdtase"/>
</dbReference>
<evidence type="ECO:0000256" key="3">
    <source>
        <dbReference type="ARBA" id="ARBA00022630"/>
    </source>
</evidence>
<evidence type="ECO:0000256" key="2">
    <source>
        <dbReference type="ARBA" id="ARBA00010790"/>
    </source>
</evidence>
<dbReference type="PANTHER" id="PTHR11552:SF147">
    <property type="entry name" value="CHOLINE DEHYDROGENASE, MITOCHONDRIAL"/>
    <property type="match status" value="1"/>
</dbReference>
<dbReference type="PANTHER" id="PTHR11552">
    <property type="entry name" value="GLUCOSE-METHANOL-CHOLINE GMC OXIDOREDUCTASE"/>
    <property type="match status" value="1"/>
</dbReference>
<evidence type="ECO:0000256" key="5">
    <source>
        <dbReference type="PIRSR" id="PIRSR000137-2"/>
    </source>
</evidence>
<dbReference type="GO" id="GO:0016614">
    <property type="term" value="F:oxidoreductase activity, acting on CH-OH group of donors"/>
    <property type="evidence" value="ECO:0007669"/>
    <property type="project" value="InterPro"/>
</dbReference>
<comment type="caution">
    <text evidence="7">The sequence shown here is derived from an EMBL/GenBank/DDBJ whole genome shotgun (WGS) entry which is preliminary data.</text>
</comment>
<organism evidence="7 8">
    <name type="scientific">Operophtera brumata</name>
    <name type="common">Winter moth</name>
    <name type="synonym">Phalaena brumata</name>
    <dbReference type="NCBI Taxonomy" id="104452"/>
    <lineage>
        <taxon>Eukaryota</taxon>
        <taxon>Metazoa</taxon>
        <taxon>Ecdysozoa</taxon>
        <taxon>Arthropoda</taxon>
        <taxon>Hexapoda</taxon>
        <taxon>Insecta</taxon>
        <taxon>Pterygota</taxon>
        <taxon>Neoptera</taxon>
        <taxon>Endopterygota</taxon>
        <taxon>Lepidoptera</taxon>
        <taxon>Glossata</taxon>
        <taxon>Ditrysia</taxon>
        <taxon>Geometroidea</taxon>
        <taxon>Geometridae</taxon>
        <taxon>Larentiinae</taxon>
        <taxon>Operophtera</taxon>
    </lineage>
</organism>
<protein>
    <submittedName>
        <fullName evidence="7">Putative ecdysone oxidase</fullName>
    </submittedName>
</protein>
<keyword evidence="3" id="KW-0285">Flavoprotein</keyword>
<reference evidence="7 8" key="1">
    <citation type="journal article" date="2015" name="Genome Biol. Evol.">
        <title>The genome of winter moth (Operophtera brumata) provides a genomic perspective on sexual dimorphism and phenology.</title>
        <authorList>
            <person name="Derks M.F."/>
            <person name="Smit S."/>
            <person name="Salis L."/>
            <person name="Schijlen E."/>
            <person name="Bossers A."/>
            <person name="Mateman C."/>
            <person name="Pijl A.S."/>
            <person name="de Ridder D."/>
            <person name="Groenen M.A."/>
            <person name="Visser M.E."/>
            <person name="Megens H.J."/>
        </authorList>
    </citation>
    <scope>NUCLEOTIDE SEQUENCE [LARGE SCALE GENOMIC DNA]</scope>
    <source>
        <strain evidence="7">WM2013NL</strain>
        <tissue evidence="7">Head and thorax</tissue>
    </source>
</reference>
<dbReference type="SUPFAM" id="SSF54373">
    <property type="entry name" value="FAD-linked reductases, C-terminal domain"/>
    <property type="match status" value="1"/>
</dbReference>
<gene>
    <name evidence="7" type="ORF">OBRU01_24893</name>
</gene>
<comment type="cofactor">
    <cofactor evidence="1 5">
        <name>FAD</name>
        <dbReference type="ChEBI" id="CHEBI:57692"/>
    </cofactor>
</comment>
<dbReference type="SUPFAM" id="SSF51905">
    <property type="entry name" value="FAD/NAD(P)-binding domain"/>
    <property type="match status" value="1"/>
</dbReference>
<evidence type="ECO:0000259" key="6">
    <source>
        <dbReference type="PROSITE" id="PS00624"/>
    </source>
</evidence>
<dbReference type="STRING" id="104452.A0A0L7KJ01"/>
<feature type="binding site" evidence="5">
    <location>
        <begin position="416"/>
        <end position="417"/>
    </location>
    <ligand>
        <name>FAD</name>
        <dbReference type="ChEBI" id="CHEBI:57692"/>
    </ligand>
</feature>
<feature type="domain" description="Glucose-methanol-choline oxidoreductase N-terminal" evidence="6">
    <location>
        <begin position="195"/>
        <end position="209"/>
    </location>
</feature>
<keyword evidence="8" id="KW-1185">Reference proteome</keyword>
<dbReference type="AlphaFoldDB" id="A0A0L7KJ01"/>
<evidence type="ECO:0000256" key="1">
    <source>
        <dbReference type="ARBA" id="ARBA00001974"/>
    </source>
</evidence>
<comment type="similarity">
    <text evidence="2">Belongs to the GMC oxidoreductase family.</text>
</comment>
<evidence type="ECO:0000256" key="4">
    <source>
        <dbReference type="ARBA" id="ARBA00022827"/>
    </source>
</evidence>
<evidence type="ECO:0000313" key="7">
    <source>
        <dbReference type="EMBL" id="KOB63313.1"/>
    </source>
</evidence>
<dbReference type="Pfam" id="PF00732">
    <property type="entry name" value="GMC_oxred_N"/>
    <property type="match status" value="1"/>
</dbReference>
<sequence length="478" mass="51564">MSFYNDSTTCQNQQPYGGATAGKMLGGSGSINHMIHVPAFLADYILWAKAANDSSWSYDALIEYFTKSETVTDEGVLAQNSTPHGTCGPLKIKKQESSLTADLIAGLEELGVPYKNDTEGTCVVQPLLAINNGLRQCGNVAYLSKLIDNENVTFLTSAIANRVIFNGTKAVGVEFQYNGTTYQVLANSRTIIAAGALNTPKILMQSGVGDNDTLTGLGINTTVHNPEVGQNLMDHPAGVVAFSWSANTTTTSAADPFEWPVPMVTFYDALNQSQNQPDIQYIMLVFPPNSNGLLQLCGTGFKYLNWICDTWYEKNINSYVVFIVANLLHPNSRGCTSLNTTDTTSDPITKLGLYSNDTDLDTIATLMHRTIEPLLNSTALQSLGAEFVDLGICTEHTRFSQSYWKCYALAMSSTMWHYAGTCMMGKVVDGNLSVMGTTKLSVVDASVFPALPSGNIGSTVVAVAEKGADIIKTQDGLY</sequence>
<dbReference type="GO" id="GO:0050660">
    <property type="term" value="F:flavin adenine dinucleotide binding"/>
    <property type="evidence" value="ECO:0007669"/>
    <property type="project" value="InterPro"/>
</dbReference>
<proteinExistence type="inferred from homology"/>
<dbReference type="PROSITE" id="PS00624">
    <property type="entry name" value="GMC_OXRED_2"/>
    <property type="match status" value="1"/>
</dbReference>
<dbReference type="InterPro" id="IPR007867">
    <property type="entry name" value="GMC_OxRtase_C"/>
</dbReference>
<dbReference type="InterPro" id="IPR000172">
    <property type="entry name" value="GMC_OxRdtase_N"/>
</dbReference>
<dbReference type="Proteomes" id="UP000037510">
    <property type="component" value="Unassembled WGS sequence"/>
</dbReference>
<dbReference type="Gene3D" id="3.50.50.60">
    <property type="entry name" value="FAD/NAD(P)-binding domain"/>
    <property type="match status" value="1"/>
</dbReference>
<evidence type="ECO:0000313" key="8">
    <source>
        <dbReference type="Proteomes" id="UP000037510"/>
    </source>
</evidence>
<dbReference type="InterPro" id="IPR036188">
    <property type="entry name" value="FAD/NAD-bd_sf"/>
</dbReference>
<dbReference type="Pfam" id="PF05199">
    <property type="entry name" value="GMC_oxred_C"/>
    <property type="match status" value="1"/>
</dbReference>
<dbReference type="EMBL" id="JTDY01009572">
    <property type="protein sequence ID" value="KOB63313.1"/>
    <property type="molecule type" value="Genomic_DNA"/>
</dbReference>
<keyword evidence="4 5" id="KW-0274">FAD</keyword>
<name>A0A0L7KJ01_OPEBR</name>